<protein>
    <submittedName>
        <fullName evidence="1">Uncharacterized protein</fullName>
    </submittedName>
</protein>
<proteinExistence type="predicted"/>
<comment type="caution">
    <text evidence="1">The sequence shown here is derived from an EMBL/GenBank/DDBJ whole genome shotgun (WGS) entry which is preliminary data.</text>
</comment>
<feature type="non-terminal residue" evidence="1">
    <location>
        <position position="1"/>
    </location>
</feature>
<dbReference type="AlphaFoldDB" id="A0A0F9RB48"/>
<evidence type="ECO:0000313" key="1">
    <source>
        <dbReference type="EMBL" id="KKN53725.1"/>
    </source>
</evidence>
<name>A0A0F9RB48_9ZZZZ</name>
<gene>
    <name evidence="1" type="ORF">LCGC14_0599800</name>
</gene>
<reference evidence="1" key="1">
    <citation type="journal article" date="2015" name="Nature">
        <title>Complex archaea that bridge the gap between prokaryotes and eukaryotes.</title>
        <authorList>
            <person name="Spang A."/>
            <person name="Saw J.H."/>
            <person name="Jorgensen S.L."/>
            <person name="Zaremba-Niedzwiedzka K."/>
            <person name="Martijn J."/>
            <person name="Lind A.E."/>
            <person name="van Eijk R."/>
            <person name="Schleper C."/>
            <person name="Guy L."/>
            <person name="Ettema T.J."/>
        </authorList>
    </citation>
    <scope>NUCLEOTIDE SEQUENCE</scope>
</reference>
<accession>A0A0F9RB48</accession>
<organism evidence="1">
    <name type="scientific">marine sediment metagenome</name>
    <dbReference type="NCBI Taxonomy" id="412755"/>
    <lineage>
        <taxon>unclassified sequences</taxon>
        <taxon>metagenomes</taxon>
        <taxon>ecological metagenomes</taxon>
    </lineage>
</organism>
<dbReference type="EMBL" id="LAZR01000959">
    <property type="protein sequence ID" value="KKN53725.1"/>
    <property type="molecule type" value="Genomic_DNA"/>
</dbReference>
<sequence length="208" mass="22621">MNDTITITKGNQYNRDGFSVTDGLLRGFGAADASKPNGYSLGGNCRLGADHYDRYHEQYDAAILATLADGQERVIEMQPKETQPAGKLPESHACPKCGTYCYGDCESNKTTQQNNREDPKMKITTENHKGNLYQASPLPSGATMVGTIKRDKGALASGQYVQMNAGVIRTLYQGDVAKNLTEAGPEYCTISGHLVIAHKPQCERGAWK</sequence>